<dbReference type="Gene3D" id="3.40.50.450">
    <property type="match status" value="1"/>
</dbReference>
<dbReference type="PANTHER" id="PTHR43022:SF1">
    <property type="entry name" value="PROTEIN SMF"/>
    <property type="match status" value="1"/>
</dbReference>
<protein>
    <submittedName>
        <fullName evidence="5">DNA processing protein</fullName>
    </submittedName>
</protein>
<reference evidence="5 6" key="1">
    <citation type="submission" date="2018-01" db="EMBL/GenBank/DDBJ databases">
        <title>Genomic Encyclopedia of Archaeal and Bacterial Type Strains, Phase II (KMG-II): from individual species to whole genera.</title>
        <authorList>
            <person name="Goeker M."/>
        </authorList>
    </citation>
    <scope>NUCLEOTIDE SEQUENCE [LARGE SCALE GENOMIC DNA]</scope>
    <source>
        <strain evidence="5 6">DSM 12048</strain>
    </source>
</reference>
<feature type="domain" description="DprA winged helix" evidence="4">
    <location>
        <begin position="342"/>
        <end position="397"/>
    </location>
</feature>
<evidence type="ECO:0000256" key="2">
    <source>
        <dbReference type="SAM" id="MobiDB-lite"/>
    </source>
</evidence>
<dbReference type="SUPFAM" id="SSF102405">
    <property type="entry name" value="MCP/YpsA-like"/>
    <property type="match status" value="1"/>
</dbReference>
<evidence type="ECO:0000313" key="5">
    <source>
        <dbReference type="EMBL" id="PPB79845.1"/>
    </source>
</evidence>
<dbReference type="Gene3D" id="1.10.10.10">
    <property type="entry name" value="Winged helix-like DNA-binding domain superfamily/Winged helix DNA-binding domain"/>
    <property type="match status" value="1"/>
</dbReference>
<dbReference type="EMBL" id="PRDS01000008">
    <property type="protein sequence ID" value="PPB79845.1"/>
    <property type="molecule type" value="Genomic_DNA"/>
</dbReference>
<name>A0A2S5JEU2_9RHOB</name>
<dbReference type="InterPro" id="IPR003488">
    <property type="entry name" value="DprA"/>
</dbReference>
<evidence type="ECO:0000313" key="6">
    <source>
        <dbReference type="Proteomes" id="UP000239736"/>
    </source>
</evidence>
<evidence type="ECO:0000259" key="4">
    <source>
        <dbReference type="Pfam" id="PF17782"/>
    </source>
</evidence>
<keyword evidence="6" id="KW-1185">Reference proteome</keyword>
<sequence length="403" mass="42644">MFFHSTPLTPPTAEDDRLSWLRLIRSRRVGPTTFWRLLAEYGSADAALEALPEIARAAGVESYQPCPPQIVERELRAGRKLGARLVCRGEPDYPEPLAGLDDAPPVLWVRGCIDTFTRPMIALVGSRAASSLGLRMARKLGRDLAEAGFCVVSGLARGIDAAAHQAALEGGTIAVMPGGVDVIYPPEHETLARSIVENGALVSEHPPGEQPTARHFPARNRIVAGLCRAVIVVEAAPGSGSLITARQALDQGREVMAVPGHPLDPRAAGCNMLIRDGATLVRGIQDVLEALSIPAEPSMPAQDKDHRGTCAGSHPAPTPPLPRAHQGPAAAHRSDEQTQEDAMAGAQTLSARILAQLGPSPIAEDQLIRDLDLPAARLASELTVLELEGRILRHPGGAVSLAL</sequence>
<proteinExistence type="inferred from homology"/>
<dbReference type="Pfam" id="PF21102">
    <property type="entry name" value="DprA_N"/>
    <property type="match status" value="1"/>
</dbReference>
<dbReference type="InterPro" id="IPR057666">
    <property type="entry name" value="DrpA_SLOG"/>
</dbReference>
<dbReference type="InterPro" id="IPR036388">
    <property type="entry name" value="WH-like_DNA-bd_sf"/>
</dbReference>
<dbReference type="AlphaFoldDB" id="A0A2S5JEU2"/>
<dbReference type="Proteomes" id="UP000239736">
    <property type="component" value="Unassembled WGS sequence"/>
</dbReference>
<gene>
    <name evidence="5" type="ORF">LV82_02401</name>
</gene>
<evidence type="ECO:0000256" key="1">
    <source>
        <dbReference type="ARBA" id="ARBA00006525"/>
    </source>
</evidence>
<dbReference type="Pfam" id="PF02481">
    <property type="entry name" value="DNA_processg_A"/>
    <property type="match status" value="1"/>
</dbReference>
<dbReference type="NCBIfam" id="TIGR00732">
    <property type="entry name" value="dprA"/>
    <property type="match status" value="1"/>
</dbReference>
<dbReference type="GO" id="GO:0009294">
    <property type="term" value="P:DNA-mediated transformation"/>
    <property type="evidence" value="ECO:0007669"/>
    <property type="project" value="InterPro"/>
</dbReference>
<dbReference type="RefSeq" id="WP_245873157.1">
    <property type="nucleotide sequence ID" value="NZ_PRDS01000008.1"/>
</dbReference>
<dbReference type="Pfam" id="PF17782">
    <property type="entry name" value="WHD_DprA"/>
    <property type="match status" value="1"/>
</dbReference>
<comment type="caution">
    <text evidence="5">The sequence shown here is derived from an EMBL/GenBank/DDBJ whole genome shotgun (WGS) entry which is preliminary data.</text>
</comment>
<feature type="domain" description="Smf/DprA SLOG" evidence="3">
    <location>
        <begin position="85"/>
        <end position="291"/>
    </location>
</feature>
<feature type="region of interest" description="Disordered" evidence="2">
    <location>
        <begin position="297"/>
        <end position="345"/>
    </location>
</feature>
<organism evidence="5 6">
    <name type="scientific">Albidovulum inexpectatum</name>
    <dbReference type="NCBI Taxonomy" id="196587"/>
    <lineage>
        <taxon>Bacteria</taxon>
        <taxon>Pseudomonadati</taxon>
        <taxon>Pseudomonadota</taxon>
        <taxon>Alphaproteobacteria</taxon>
        <taxon>Rhodobacterales</taxon>
        <taxon>Paracoccaceae</taxon>
        <taxon>Albidovulum</taxon>
    </lineage>
</organism>
<evidence type="ECO:0000259" key="3">
    <source>
        <dbReference type="Pfam" id="PF02481"/>
    </source>
</evidence>
<dbReference type="InterPro" id="IPR041614">
    <property type="entry name" value="DprA_WH"/>
</dbReference>
<comment type="similarity">
    <text evidence="1">Belongs to the DprA/Smf family.</text>
</comment>
<accession>A0A2S5JEU2</accession>
<dbReference type="PANTHER" id="PTHR43022">
    <property type="entry name" value="PROTEIN SMF"/>
    <property type="match status" value="1"/>
</dbReference>